<dbReference type="EMBL" id="LBYI01000052">
    <property type="protein sequence ID" value="KKR47958.1"/>
    <property type="molecule type" value="Genomic_DNA"/>
</dbReference>
<protein>
    <submittedName>
        <fullName evidence="1">Uncharacterized protein</fullName>
    </submittedName>
</protein>
<name>A0A0G0R6C2_9BACT</name>
<gene>
    <name evidence="1" type="ORF">UT84_C0052G0011</name>
</gene>
<evidence type="ECO:0000313" key="2">
    <source>
        <dbReference type="Proteomes" id="UP000034531"/>
    </source>
</evidence>
<organism evidence="1 2">
    <name type="scientific">Candidatus Curtissbacteria bacterium GW2011_GWA1_40_16</name>
    <dbReference type="NCBI Taxonomy" id="1618405"/>
    <lineage>
        <taxon>Bacteria</taxon>
        <taxon>Candidatus Curtissiibacteriota</taxon>
    </lineage>
</organism>
<sequence length="25" mass="2715">MIPGPMVEFKVAFLIFPGPIAKIKA</sequence>
<comment type="caution">
    <text evidence="1">The sequence shown here is derived from an EMBL/GenBank/DDBJ whole genome shotgun (WGS) entry which is preliminary data.</text>
</comment>
<dbReference type="AlphaFoldDB" id="A0A0G0R6C2"/>
<proteinExistence type="predicted"/>
<evidence type="ECO:0000313" key="1">
    <source>
        <dbReference type="EMBL" id="KKR47958.1"/>
    </source>
</evidence>
<reference evidence="1 2" key="1">
    <citation type="journal article" date="2015" name="Nature">
        <title>rRNA introns, odd ribosomes, and small enigmatic genomes across a large radiation of phyla.</title>
        <authorList>
            <person name="Brown C.T."/>
            <person name="Hug L.A."/>
            <person name="Thomas B.C."/>
            <person name="Sharon I."/>
            <person name="Castelle C.J."/>
            <person name="Singh A."/>
            <person name="Wilkins M.J."/>
            <person name="Williams K.H."/>
            <person name="Banfield J.F."/>
        </authorList>
    </citation>
    <scope>NUCLEOTIDE SEQUENCE [LARGE SCALE GENOMIC DNA]</scope>
</reference>
<feature type="non-terminal residue" evidence="1">
    <location>
        <position position="25"/>
    </location>
</feature>
<dbReference type="Proteomes" id="UP000034531">
    <property type="component" value="Unassembled WGS sequence"/>
</dbReference>
<accession>A0A0G0R6C2</accession>